<dbReference type="Pfam" id="PF00620">
    <property type="entry name" value="RhoGAP"/>
    <property type="match status" value="1"/>
</dbReference>
<evidence type="ECO:0000259" key="3">
    <source>
        <dbReference type="PROSITE" id="PS50003"/>
    </source>
</evidence>
<dbReference type="STRING" id="246404.A0A507FMR1"/>
<dbReference type="PROSITE" id="PS50195">
    <property type="entry name" value="PX"/>
    <property type="match status" value="1"/>
</dbReference>
<dbReference type="Gene3D" id="3.30.1520.10">
    <property type="entry name" value="Phox-like domain"/>
    <property type="match status" value="1"/>
</dbReference>
<dbReference type="InterPro" id="IPR036871">
    <property type="entry name" value="PX_dom_sf"/>
</dbReference>
<dbReference type="InterPro" id="IPR000198">
    <property type="entry name" value="RhoGAP_dom"/>
</dbReference>
<dbReference type="SUPFAM" id="SSF64268">
    <property type="entry name" value="PX domain"/>
    <property type="match status" value="1"/>
</dbReference>
<feature type="compositionally biased region" description="Basic and acidic residues" evidence="2">
    <location>
        <begin position="851"/>
        <end position="884"/>
    </location>
</feature>
<gene>
    <name evidence="6" type="ORF">CcCBS67573_g02395</name>
</gene>
<dbReference type="SMART" id="SM00312">
    <property type="entry name" value="PX"/>
    <property type="match status" value="1"/>
</dbReference>
<dbReference type="Gene3D" id="2.30.29.30">
    <property type="entry name" value="Pleckstrin-homology domain (PH domain)/Phosphotyrosine-binding domain (PTB)"/>
    <property type="match status" value="1"/>
</dbReference>
<feature type="domain" description="PX" evidence="4">
    <location>
        <begin position="185"/>
        <end position="325"/>
    </location>
</feature>
<dbReference type="EMBL" id="QEAP01000050">
    <property type="protein sequence ID" value="TPX76317.1"/>
    <property type="molecule type" value="Genomic_DNA"/>
</dbReference>
<dbReference type="GO" id="GO:0005737">
    <property type="term" value="C:cytoplasm"/>
    <property type="evidence" value="ECO:0007669"/>
    <property type="project" value="TreeGrafter"/>
</dbReference>
<dbReference type="SUPFAM" id="SSF48350">
    <property type="entry name" value="GTPase activation domain, GAP"/>
    <property type="match status" value="1"/>
</dbReference>
<evidence type="ECO:0000256" key="2">
    <source>
        <dbReference type="SAM" id="MobiDB-lite"/>
    </source>
</evidence>
<protein>
    <recommendedName>
        <fullName evidence="8">RhoGAP-domain-containing protein</fullName>
    </recommendedName>
</protein>
<evidence type="ECO:0000313" key="7">
    <source>
        <dbReference type="Proteomes" id="UP000320333"/>
    </source>
</evidence>
<dbReference type="Pfam" id="PF00787">
    <property type="entry name" value="PX"/>
    <property type="match status" value="1"/>
</dbReference>
<evidence type="ECO:0000256" key="1">
    <source>
        <dbReference type="ARBA" id="ARBA00022468"/>
    </source>
</evidence>
<comment type="caution">
    <text evidence="6">The sequence shown here is derived from an EMBL/GenBank/DDBJ whole genome shotgun (WGS) entry which is preliminary data.</text>
</comment>
<evidence type="ECO:0008006" key="8">
    <source>
        <dbReference type="Google" id="ProtNLM"/>
    </source>
</evidence>
<proteinExistence type="predicted"/>
<evidence type="ECO:0000259" key="5">
    <source>
        <dbReference type="PROSITE" id="PS50238"/>
    </source>
</evidence>
<dbReference type="GO" id="GO:0035091">
    <property type="term" value="F:phosphatidylinositol binding"/>
    <property type="evidence" value="ECO:0007669"/>
    <property type="project" value="InterPro"/>
</dbReference>
<organism evidence="6 7">
    <name type="scientific">Chytriomyces confervae</name>
    <dbReference type="NCBI Taxonomy" id="246404"/>
    <lineage>
        <taxon>Eukaryota</taxon>
        <taxon>Fungi</taxon>
        <taxon>Fungi incertae sedis</taxon>
        <taxon>Chytridiomycota</taxon>
        <taxon>Chytridiomycota incertae sedis</taxon>
        <taxon>Chytridiomycetes</taxon>
        <taxon>Chytridiales</taxon>
        <taxon>Chytriomycetaceae</taxon>
        <taxon>Chytriomyces</taxon>
    </lineage>
</organism>
<dbReference type="AlphaFoldDB" id="A0A507FMR1"/>
<dbReference type="SUPFAM" id="SSF50729">
    <property type="entry name" value="PH domain-like"/>
    <property type="match status" value="1"/>
</dbReference>
<feature type="compositionally biased region" description="Low complexity" evidence="2">
    <location>
        <begin position="886"/>
        <end position="902"/>
    </location>
</feature>
<keyword evidence="7" id="KW-1185">Reference proteome</keyword>
<dbReference type="SMART" id="SM00324">
    <property type="entry name" value="RhoGAP"/>
    <property type="match status" value="1"/>
</dbReference>
<dbReference type="GO" id="GO:0007165">
    <property type="term" value="P:signal transduction"/>
    <property type="evidence" value="ECO:0007669"/>
    <property type="project" value="InterPro"/>
</dbReference>
<feature type="region of interest" description="Disordered" evidence="2">
    <location>
        <begin position="1"/>
        <end position="21"/>
    </location>
</feature>
<dbReference type="OrthoDB" id="185175at2759"/>
<reference evidence="6 7" key="1">
    <citation type="journal article" date="2019" name="Sci. Rep.">
        <title>Comparative genomics of chytrid fungi reveal insights into the obligate biotrophic and pathogenic lifestyle of Synchytrium endobioticum.</title>
        <authorList>
            <person name="van de Vossenberg B.T.L.H."/>
            <person name="Warris S."/>
            <person name="Nguyen H.D.T."/>
            <person name="van Gent-Pelzer M.P.E."/>
            <person name="Joly D.L."/>
            <person name="van de Geest H.C."/>
            <person name="Bonants P.J.M."/>
            <person name="Smith D.S."/>
            <person name="Levesque C.A."/>
            <person name="van der Lee T.A.J."/>
        </authorList>
    </citation>
    <scope>NUCLEOTIDE SEQUENCE [LARGE SCALE GENOMIC DNA]</scope>
    <source>
        <strain evidence="6 7">CBS 675.73</strain>
    </source>
</reference>
<feature type="region of interest" description="Disordered" evidence="2">
    <location>
        <begin position="136"/>
        <end position="169"/>
    </location>
</feature>
<dbReference type="InterPro" id="IPR008936">
    <property type="entry name" value="Rho_GTPase_activation_prot"/>
</dbReference>
<dbReference type="PANTHER" id="PTHR23176:SF129">
    <property type="entry name" value="RHO GTPASE ACTIVATING PROTEIN AT 16F, ISOFORM E-RELATED"/>
    <property type="match status" value="1"/>
</dbReference>
<dbReference type="PROSITE" id="PS50238">
    <property type="entry name" value="RHOGAP"/>
    <property type="match status" value="1"/>
</dbReference>
<dbReference type="PROSITE" id="PS50003">
    <property type="entry name" value="PH_DOMAIN"/>
    <property type="match status" value="1"/>
</dbReference>
<feature type="domain" description="Rho-GAP" evidence="5">
    <location>
        <begin position="645"/>
        <end position="850"/>
    </location>
</feature>
<dbReference type="Pfam" id="PF00169">
    <property type="entry name" value="PH"/>
    <property type="match status" value="1"/>
</dbReference>
<keyword evidence="1" id="KW-0343">GTPase activation</keyword>
<dbReference type="SMART" id="SM00233">
    <property type="entry name" value="PH"/>
    <property type="match status" value="1"/>
</dbReference>
<evidence type="ECO:0000313" key="6">
    <source>
        <dbReference type="EMBL" id="TPX76317.1"/>
    </source>
</evidence>
<dbReference type="InterPro" id="IPR050729">
    <property type="entry name" value="Rho-GAP"/>
</dbReference>
<feature type="compositionally biased region" description="Polar residues" evidence="2">
    <location>
        <begin position="146"/>
        <end position="168"/>
    </location>
</feature>
<dbReference type="Gene3D" id="1.10.555.10">
    <property type="entry name" value="Rho GTPase activation protein"/>
    <property type="match status" value="1"/>
</dbReference>
<dbReference type="InterPro" id="IPR001683">
    <property type="entry name" value="PX_dom"/>
</dbReference>
<name>A0A507FMR1_9FUNG</name>
<dbReference type="InterPro" id="IPR001849">
    <property type="entry name" value="PH_domain"/>
</dbReference>
<feature type="domain" description="PH" evidence="3">
    <location>
        <begin position="351"/>
        <end position="466"/>
    </location>
</feature>
<dbReference type="InterPro" id="IPR011993">
    <property type="entry name" value="PH-like_dom_sf"/>
</dbReference>
<feature type="region of interest" description="Disordered" evidence="2">
    <location>
        <begin position="500"/>
        <end position="525"/>
    </location>
</feature>
<dbReference type="GO" id="GO:0005096">
    <property type="term" value="F:GTPase activator activity"/>
    <property type="evidence" value="ECO:0007669"/>
    <property type="project" value="UniProtKB-KW"/>
</dbReference>
<feature type="region of interest" description="Disordered" evidence="2">
    <location>
        <begin position="845"/>
        <end position="903"/>
    </location>
</feature>
<sequence>MSHESLARRRTTSFTTLESDPFDDGDISGGITAHTRAGNSLQQIVAFAVRERNYLRVQNAKLWTVIERQKTLIESLKSDVGGSGGGVDVSENDAGGGVVPDTADELAHYIRPSASVAAMPHPSRSSSILAPAEFDKLRRGGGDTPPRSSSPSADTHQNTHSPYSSLSRRTIRHVPATLASATHSEVVESTQHTPNVANISLSPGDEYHVRIAGSSFQGSGTDGTLFFFMVRKDKSGDEWKIEKRYSDFLHLDTKLKSKLTRPVVTAIGKLPDKQLFTSVNPLKSDQRKIGLEMYLQRIMHAAPDSGDLLDFLTNSVSFASGSIPNLASGGNGGGSEAGDIDGLLGSSIDVSVLKEGYLMKRGSTFGGWKPKYFKCKPFFLDFADAPQRDILSTISLKHCHVSPIRNTPNDAKSAHGFVLTEFYREFYPVPLDVTPEDKKISHRHVLAADDDAERDEWVAVLSKQIIDARNLQGIPEKSMSSLLPMSSGPVDIHRVLTASSPRTSKSHSTLVGNPTPIAVSGGSLSNGGGSGASGLGMNSGSHPGLGAHHFATTTVAAGAVKNSVDDNARAMQQNPRPLPKLFASVAAPLGKENSQISVGGNSLMMGGSNSAVKGLMNMRNAFAKKKIGNENAPRASDPSRIIFGATLDHAIAVSRIIDDLELPAIVYRCLEYLDHVKASQEEGIYRLSGSANAIQQLKMLFNSEGDVDLVNLTTETFDAHTVSGLLKLYLRELPSPVLTAHLQKEFFGITDFDDRNDRVLELSRLVSLLPKSNYTLLEVLISHLVSIVQASETNKMTVRNVGIVFAPTLGVPALVFILLLAEFDEVFCWHDVEAGREMMDKISAMNRRKAEKRDADQQQQQEQERQKHDLELEELRDRQKREVVPESLQQQTDSSTETQQGELHLDQMTDTTDQASTRLFSPIPMLPPVSPITVIGTTELMSDNEILRLMDLK</sequence>
<dbReference type="Proteomes" id="UP000320333">
    <property type="component" value="Unassembled WGS sequence"/>
</dbReference>
<dbReference type="CDD" id="cd06093">
    <property type="entry name" value="PX_domain"/>
    <property type="match status" value="1"/>
</dbReference>
<evidence type="ECO:0000259" key="4">
    <source>
        <dbReference type="PROSITE" id="PS50195"/>
    </source>
</evidence>
<accession>A0A507FMR1</accession>
<dbReference type="PANTHER" id="PTHR23176">
    <property type="entry name" value="RHO/RAC/CDC GTPASE-ACTIVATING PROTEIN"/>
    <property type="match status" value="1"/>
</dbReference>
<feature type="compositionally biased region" description="Polar residues" evidence="2">
    <location>
        <begin position="500"/>
        <end position="512"/>
    </location>
</feature>